<protein>
    <submittedName>
        <fullName evidence="2">Uncharacterized protein</fullName>
    </submittedName>
</protein>
<evidence type="ECO:0000313" key="2">
    <source>
        <dbReference type="EMBL" id="KAK4287254.1"/>
    </source>
</evidence>
<feature type="compositionally biased region" description="Polar residues" evidence="1">
    <location>
        <begin position="28"/>
        <end position="48"/>
    </location>
</feature>
<evidence type="ECO:0000313" key="3">
    <source>
        <dbReference type="Proteomes" id="UP001292094"/>
    </source>
</evidence>
<organism evidence="2 3">
    <name type="scientific">Petrolisthes manimaculis</name>
    <dbReference type="NCBI Taxonomy" id="1843537"/>
    <lineage>
        <taxon>Eukaryota</taxon>
        <taxon>Metazoa</taxon>
        <taxon>Ecdysozoa</taxon>
        <taxon>Arthropoda</taxon>
        <taxon>Crustacea</taxon>
        <taxon>Multicrustacea</taxon>
        <taxon>Malacostraca</taxon>
        <taxon>Eumalacostraca</taxon>
        <taxon>Eucarida</taxon>
        <taxon>Decapoda</taxon>
        <taxon>Pleocyemata</taxon>
        <taxon>Anomura</taxon>
        <taxon>Galatheoidea</taxon>
        <taxon>Porcellanidae</taxon>
        <taxon>Petrolisthes</taxon>
    </lineage>
</organism>
<name>A0AAE1TL49_9EUCA</name>
<accession>A0AAE1TL49</accession>
<comment type="caution">
    <text evidence="2">The sequence shown here is derived from an EMBL/GenBank/DDBJ whole genome shotgun (WGS) entry which is preliminary data.</text>
</comment>
<dbReference type="EMBL" id="JAWZYT010006987">
    <property type="protein sequence ID" value="KAK4287254.1"/>
    <property type="molecule type" value="Genomic_DNA"/>
</dbReference>
<feature type="region of interest" description="Disordered" evidence="1">
    <location>
        <begin position="1"/>
        <end position="72"/>
    </location>
</feature>
<reference evidence="2" key="1">
    <citation type="submission" date="2023-11" db="EMBL/GenBank/DDBJ databases">
        <title>Genome assemblies of two species of porcelain crab, Petrolisthes cinctipes and Petrolisthes manimaculis (Anomura: Porcellanidae).</title>
        <authorList>
            <person name="Angst P."/>
        </authorList>
    </citation>
    <scope>NUCLEOTIDE SEQUENCE</scope>
    <source>
        <strain evidence="2">PB745_02</strain>
        <tissue evidence="2">Gill</tissue>
    </source>
</reference>
<evidence type="ECO:0000256" key="1">
    <source>
        <dbReference type="SAM" id="MobiDB-lite"/>
    </source>
</evidence>
<dbReference type="Proteomes" id="UP001292094">
    <property type="component" value="Unassembled WGS sequence"/>
</dbReference>
<dbReference type="AlphaFoldDB" id="A0AAE1TL49"/>
<keyword evidence="3" id="KW-1185">Reference proteome</keyword>
<feature type="compositionally biased region" description="Low complexity" evidence="1">
    <location>
        <begin position="1"/>
        <end position="27"/>
    </location>
</feature>
<sequence length="97" mass="10484">MAAHSTHSSLAAHSTHSSLAAHSHSSLPNSRPYSPSAPPLTSNNTPSLNDAYLNDMYKGHEGTDNNSPSDGKQILMMMVVEDRDVDSNTCIYEEVQL</sequence>
<proteinExistence type="predicted"/>
<gene>
    <name evidence="2" type="ORF">Pmani_039673</name>
</gene>